<dbReference type="InterPro" id="IPR004033">
    <property type="entry name" value="UbiE/COQ5_MeTrFase"/>
</dbReference>
<evidence type="ECO:0000256" key="8">
    <source>
        <dbReference type="ARBA" id="ARBA00048428"/>
    </source>
</evidence>
<evidence type="ECO:0000256" key="3">
    <source>
        <dbReference type="ARBA" id="ARBA00034487"/>
    </source>
</evidence>
<evidence type="ECO:0000256" key="1">
    <source>
        <dbReference type="ARBA" id="ARBA00022679"/>
    </source>
</evidence>
<dbReference type="RefSeq" id="WP_090289264.1">
    <property type="nucleotide sequence ID" value="NZ_FNCK01000002.1"/>
</dbReference>
<evidence type="ECO:0000256" key="4">
    <source>
        <dbReference type="ARBA" id="ARBA00034521"/>
    </source>
</evidence>
<evidence type="ECO:0000259" key="9">
    <source>
        <dbReference type="Pfam" id="PF13847"/>
    </source>
</evidence>
<evidence type="ECO:0000313" key="11">
    <source>
        <dbReference type="Proteomes" id="UP000199708"/>
    </source>
</evidence>
<keyword evidence="10" id="KW-0489">Methyltransferase</keyword>
<feature type="domain" description="Methyltransferase" evidence="9">
    <location>
        <begin position="75"/>
        <end position="199"/>
    </location>
</feature>
<dbReference type="Pfam" id="PF13847">
    <property type="entry name" value="Methyltransf_31"/>
    <property type="match status" value="1"/>
</dbReference>
<proteinExistence type="inferred from homology"/>
<dbReference type="AlphaFoldDB" id="A0A1G7QQA1"/>
<comment type="catalytic activity">
    <reaction evidence="8">
        <text>arsenic triglutathione + 3 [thioredoxin]-dithiol + 3 S-adenosyl-L-methionine = trimethylarsine + 3 [thioredoxin]-disulfide + 3 glutathione + 3 S-adenosyl-L-homocysteine + 3 H(+)</text>
        <dbReference type="Rhea" id="RHEA:69432"/>
        <dbReference type="Rhea" id="RHEA-COMP:10698"/>
        <dbReference type="Rhea" id="RHEA-COMP:10700"/>
        <dbReference type="ChEBI" id="CHEBI:15378"/>
        <dbReference type="ChEBI" id="CHEBI:27130"/>
        <dbReference type="ChEBI" id="CHEBI:29950"/>
        <dbReference type="ChEBI" id="CHEBI:50058"/>
        <dbReference type="ChEBI" id="CHEBI:57856"/>
        <dbReference type="ChEBI" id="CHEBI:57925"/>
        <dbReference type="ChEBI" id="CHEBI:59789"/>
        <dbReference type="ChEBI" id="CHEBI:183640"/>
        <dbReference type="EC" id="2.1.1.137"/>
    </reaction>
</comment>
<dbReference type="PANTHER" id="PTHR43675:SF8">
    <property type="entry name" value="ARSENITE METHYLTRANSFERASE"/>
    <property type="match status" value="1"/>
</dbReference>
<comment type="catalytic activity">
    <reaction evidence="6">
        <text>arsenic triglutathione + [thioredoxin]-dithiol + S-adenosyl-L-methionine + 2 H2O = methylarsonous acid + [thioredoxin]-disulfide + 3 glutathione + S-adenosyl-L-homocysteine + H(+)</text>
        <dbReference type="Rhea" id="RHEA:69460"/>
        <dbReference type="Rhea" id="RHEA-COMP:10698"/>
        <dbReference type="Rhea" id="RHEA-COMP:10700"/>
        <dbReference type="ChEBI" id="CHEBI:15377"/>
        <dbReference type="ChEBI" id="CHEBI:15378"/>
        <dbReference type="ChEBI" id="CHEBI:17826"/>
        <dbReference type="ChEBI" id="CHEBI:29950"/>
        <dbReference type="ChEBI" id="CHEBI:50058"/>
        <dbReference type="ChEBI" id="CHEBI:57856"/>
        <dbReference type="ChEBI" id="CHEBI:57925"/>
        <dbReference type="ChEBI" id="CHEBI:59789"/>
        <dbReference type="ChEBI" id="CHEBI:183640"/>
        <dbReference type="EC" id="2.1.1.137"/>
    </reaction>
</comment>
<dbReference type="EC" id="2.1.1.137" evidence="4"/>
<dbReference type="InterPro" id="IPR026669">
    <property type="entry name" value="Arsenite_MeTrfase-like"/>
</dbReference>
<organism evidence="10 11">
    <name type="scientific">Facklamia miroungae</name>
    <dbReference type="NCBI Taxonomy" id="120956"/>
    <lineage>
        <taxon>Bacteria</taxon>
        <taxon>Bacillati</taxon>
        <taxon>Bacillota</taxon>
        <taxon>Bacilli</taxon>
        <taxon>Lactobacillales</taxon>
        <taxon>Aerococcaceae</taxon>
        <taxon>Facklamia</taxon>
    </lineage>
</organism>
<keyword evidence="2" id="KW-0949">S-adenosyl-L-methionine</keyword>
<comment type="similarity">
    <text evidence="3">Belongs to the methyltransferase superfamily. Arsenite methyltransferase family.</text>
</comment>
<reference evidence="10 11" key="1">
    <citation type="submission" date="2016-10" db="EMBL/GenBank/DDBJ databases">
        <authorList>
            <person name="de Groot N.N."/>
        </authorList>
    </citation>
    <scope>NUCLEOTIDE SEQUENCE [LARGE SCALE GENOMIC DNA]</scope>
    <source>
        <strain evidence="10 11">ATCC BAA-466</strain>
    </source>
</reference>
<evidence type="ECO:0000256" key="2">
    <source>
        <dbReference type="ARBA" id="ARBA00022691"/>
    </source>
</evidence>
<name>A0A1G7QQA1_9LACT</name>
<dbReference type="InterPro" id="IPR029063">
    <property type="entry name" value="SAM-dependent_MTases_sf"/>
</dbReference>
<evidence type="ECO:0000256" key="6">
    <source>
        <dbReference type="ARBA" id="ARBA00047941"/>
    </source>
</evidence>
<dbReference type="Proteomes" id="UP000199708">
    <property type="component" value="Unassembled WGS sequence"/>
</dbReference>
<evidence type="ECO:0000256" key="7">
    <source>
        <dbReference type="ARBA" id="ARBA00047943"/>
    </source>
</evidence>
<gene>
    <name evidence="10" type="ORF">SAMN05421791_102179</name>
</gene>
<comment type="catalytic activity">
    <reaction evidence="7">
        <text>arsenic triglutathione + 2 [thioredoxin]-dithiol + 2 S-adenosyl-L-methionine + H2O = dimethylarsinous acid + 2 [thioredoxin]-disulfide + 3 glutathione + 2 S-adenosyl-L-homocysteine + 2 H(+)</text>
        <dbReference type="Rhea" id="RHEA:69464"/>
        <dbReference type="Rhea" id="RHEA-COMP:10698"/>
        <dbReference type="Rhea" id="RHEA-COMP:10700"/>
        <dbReference type="ChEBI" id="CHEBI:15377"/>
        <dbReference type="ChEBI" id="CHEBI:15378"/>
        <dbReference type="ChEBI" id="CHEBI:23808"/>
        <dbReference type="ChEBI" id="CHEBI:29950"/>
        <dbReference type="ChEBI" id="CHEBI:50058"/>
        <dbReference type="ChEBI" id="CHEBI:57856"/>
        <dbReference type="ChEBI" id="CHEBI:57925"/>
        <dbReference type="ChEBI" id="CHEBI:59789"/>
        <dbReference type="ChEBI" id="CHEBI:183640"/>
        <dbReference type="EC" id="2.1.1.137"/>
    </reaction>
</comment>
<evidence type="ECO:0000256" key="5">
    <source>
        <dbReference type="ARBA" id="ARBA00034545"/>
    </source>
</evidence>
<accession>A0A1G7QQA1</accession>
<dbReference type="SUPFAM" id="SSF53335">
    <property type="entry name" value="S-adenosyl-L-methionine-dependent methyltransferases"/>
    <property type="match status" value="1"/>
</dbReference>
<dbReference type="GO" id="GO:0032259">
    <property type="term" value="P:methylation"/>
    <property type="evidence" value="ECO:0007669"/>
    <property type="project" value="UniProtKB-KW"/>
</dbReference>
<evidence type="ECO:0000313" key="10">
    <source>
        <dbReference type="EMBL" id="SDG00711.1"/>
    </source>
</evidence>
<dbReference type="PROSITE" id="PS51608">
    <property type="entry name" value="SAM_MT_UBIE"/>
    <property type="match status" value="1"/>
</dbReference>
<dbReference type="STRING" id="120956.SAMN05421791_102179"/>
<dbReference type="EMBL" id="FNCK01000002">
    <property type="protein sequence ID" value="SDG00711.1"/>
    <property type="molecule type" value="Genomic_DNA"/>
</dbReference>
<keyword evidence="1 10" id="KW-0808">Transferase</keyword>
<dbReference type="GO" id="GO:0030791">
    <property type="term" value="F:arsenite methyltransferase activity"/>
    <property type="evidence" value="ECO:0007669"/>
    <property type="project" value="UniProtKB-EC"/>
</dbReference>
<dbReference type="PANTHER" id="PTHR43675">
    <property type="entry name" value="ARSENITE METHYLTRANSFERASE"/>
    <property type="match status" value="1"/>
</dbReference>
<protein>
    <recommendedName>
        <fullName evidence="5">Arsenite methyltransferase</fullName>
        <ecNumber evidence="4">2.1.1.137</ecNumber>
    </recommendedName>
</protein>
<dbReference type="Gene3D" id="3.40.50.150">
    <property type="entry name" value="Vaccinia Virus protein VP39"/>
    <property type="match status" value="1"/>
</dbReference>
<dbReference type="OrthoDB" id="9808140at2"/>
<sequence length="201" mass="22141">MFEKEPNAPLDADQIKKSVADFYHEIATDQQKTKVDTNQLNQSIGYSVEEIASAPEESNMGLGCGNPQEKAKPQPGETIVDLGCGKGFDAFIAAKAVGEKGRVIGVDMTLQMIQRARAIAQKRHFEQVDFRLGEIEHLPVADNTADLVISNCVINLSTAKQDVYNEIFRILKPGGRIGISDITLYEDLPHSVYENPKMYGT</sequence>
<dbReference type="CDD" id="cd02440">
    <property type="entry name" value="AdoMet_MTases"/>
    <property type="match status" value="1"/>
</dbReference>
<dbReference type="InterPro" id="IPR025714">
    <property type="entry name" value="Methyltranfer_dom"/>
</dbReference>
<keyword evidence="11" id="KW-1185">Reference proteome</keyword>